<dbReference type="Proteomes" id="UP000199245">
    <property type="component" value="Unassembled WGS sequence"/>
</dbReference>
<dbReference type="Pfam" id="PF13602">
    <property type="entry name" value="ADH_zinc_N_2"/>
    <property type="match status" value="1"/>
</dbReference>
<gene>
    <name evidence="1" type="ORF">SAMN05216337_1003188</name>
</gene>
<proteinExistence type="predicted"/>
<evidence type="ECO:0000313" key="1">
    <source>
        <dbReference type="EMBL" id="SDC52443.1"/>
    </source>
</evidence>
<evidence type="ECO:0000313" key="2">
    <source>
        <dbReference type="Proteomes" id="UP000199245"/>
    </source>
</evidence>
<organism evidence="1 2">
    <name type="scientific">Bradyrhizobium brasilense</name>
    <dbReference type="NCBI Taxonomy" id="1419277"/>
    <lineage>
        <taxon>Bacteria</taxon>
        <taxon>Pseudomonadati</taxon>
        <taxon>Pseudomonadota</taxon>
        <taxon>Alphaproteobacteria</taxon>
        <taxon>Hyphomicrobiales</taxon>
        <taxon>Nitrobacteraceae</taxon>
        <taxon>Bradyrhizobium</taxon>
    </lineage>
</organism>
<reference evidence="1 2" key="1">
    <citation type="submission" date="2016-10" db="EMBL/GenBank/DDBJ databases">
        <authorList>
            <person name="de Groot N.N."/>
        </authorList>
    </citation>
    <scope>NUCLEOTIDE SEQUENCE [LARGE SCALE GENOMIC DNA]</scope>
    <source>
        <strain evidence="1 2">R5</strain>
    </source>
</reference>
<sequence length="76" mass="8702">MELSSTAREECIVTFRTRSIAEIRAIFDEVRKDISPAIGARKLQRPIDQVYKFADIGKAFEHMRAHEQLGKIVVTL</sequence>
<name>A0A1G6MAA6_9BRAD</name>
<protein>
    <submittedName>
        <fullName evidence="1">NADPH2:quinone reductase</fullName>
    </submittedName>
</protein>
<dbReference type="Gene3D" id="3.90.180.10">
    <property type="entry name" value="Medium-chain alcohol dehydrogenases, catalytic domain"/>
    <property type="match status" value="1"/>
</dbReference>
<dbReference type="AlphaFoldDB" id="A0A1G6MAA6"/>
<dbReference type="EMBL" id="FMZW01000003">
    <property type="protein sequence ID" value="SDC52443.1"/>
    <property type="molecule type" value="Genomic_DNA"/>
</dbReference>
<accession>A0A1G6MAA6</accession>
<dbReference type="RefSeq" id="WP_092079742.1">
    <property type="nucleotide sequence ID" value="NZ_FMZW01000003.1"/>
</dbReference>